<name>A0A5B7EF11_PORTR</name>
<keyword evidence="2" id="KW-1185">Reference proteome</keyword>
<evidence type="ECO:0000313" key="2">
    <source>
        <dbReference type="Proteomes" id="UP000324222"/>
    </source>
</evidence>
<dbReference type="EMBL" id="VSRR010002707">
    <property type="protein sequence ID" value="MPC32841.1"/>
    <property type="molecule type" value="Genomic_DNA"/>
</dbReference>
<dbReference type="AlphaFoldDB" id="A0A5B7EF11"/>
<accession>A0A5B7EF11</accession>
<organism evidence="1 2">
    <name type="scientific">Portunus trituberculatus</name>
    <name type="common">Swimming crab</name>
    <name type="synonym">Neptunus trituberculatus</name>
    <dbReference type="NCBI Taxonomy" id="210409"/>
    <lineage>
        <taxon>Eukaryota</taxon>
        <taxon>Metazoa</taxon>
        <taxon>Ecdysozoa</taxon>
        <taxon>Arthropoda</taxon>
        <taxon>Crustacea</taxon>
        <taxon>Multicrustacea</taxon>
        <taxon>Malacostraca</taxon>
        <taxon>Eumalacostraca</taxon>
        <taxon>Eucarida</taxon>
        <taxon>Decapoda</taxon>
        <taxon>Pleocyemata</taxon>
        <taxon>Brachyura</taxon>
        <taxon>Eubrachyura</taxon>
        <taxon>Portunoidea</taxon>
        <taxon>Portunidae</taxon>
        <taxon>Portuninae</taxon>
        <taxon>Portunus</taxon>
    </lineage>
</organism>
<dbReference type="Proteomes" id="UP000324222">
    <property type="component" value="Unassembled WGS sequence"/>
</dbReference>
<protein>
    <submittedName>
        <fullName evidence="1">Uncharacterized protein</fullName>
    </submittedName>
</protein>
<sequence>MKRGKVQVREGVWRLRGRRQMGRESPGTCAGPRCRLLLSALQTQTMAGGCGDPLARRVSLCMWIRD</sequence>
<gene>
    <name evidence="1" type="ORF">E2C01_026172</name>
</gene>
<comment type="caution">
    <text evidence="1">The sequence shown here is derived from an EMBL/GenBank/DDBJ whole genome shotgun (WGS) entry which is preliminary data.</text>
</comment>
<evidence type="ECO:0000313" key="1">
    <source>
        <dbReference type="EMBL" id="MPC32841.1"/>
    </source>
</evidence>
<reference evidence="1 2" key="1">
    <citation type="submission" date="2019-05" db="EMBL/GenBank/DDBJ databases">
        <title>Another draft genome of Portunus trituberculatus and its Hox gene families provides insights of decapod evolution.</title>
        <authorList>
            <person name="Jeong J.-H."/>
            <person name="Song I."/>
            <person name="Kim S."/>
            <person name="Choi T."/>
            <person name="Kim D."/>
            <person name="Ryu S."/>
            <person name="Kim W."/>
        </authorList>
    </citation>
    <scope>NUCLEOTIDE SEQUENCE [LARGE SCALE GENOMIC DNA]</scope>
    <source>
        <tissue evidence="1">Muscle</tissue>
    </source>
</reference>
<proteinExistence type="predicted"/>